<dbReference type="CDD" id="cd16489">
    <property type="entry name" value="mRING-CH-C4HC2H_ZNRF"/>
    <property type="match status" value="1"/>
</dbReference>
<keyword evidence="22" id="KW-1185">Reference proteome</keyword>
<feature type="compositionally biased region" description="Low complexity" evidence="18">
    <location>
        <begin position="356"/>
        <end position="375"/>
    </location>
</feature>
<evidence type="ECO:0000256" key="12">
    <source>
        <dbReference type="ARBA" id="ARBA00022786"/>
    </source>
</evidence>
<evidence type="ECO:0000256" key="10">
    <source>
        <dbReference type="ARBA" id="ARBA00022753"/>
    </source>
</evidence>
<dbReference type="InterPro" id="IPR000306">
    <property type="entry name" value="Znf_FYVE"/>
</dbReference>
<evidence type="ECO:0000256" key="13">
    <source>
        <dbReference type="ARBA" id="ARBA00022833"/>
    </source>
</evidence>
<keyword evidence="8" id="KW-0519">Myristate</keyword>
<keyword evidence="10" id="KW-0967">Endosome</keyword>
<dbReference type="SUPFAM" id="SSF57850">
    <property type="entry name" value="RING/U-box"/>
    <property type="match status" value="1"/>
</dbReference>
<dbReference type="InterPro" id="IPR017455">
    <property type="entry name" value="Znf_FYVE-rel"/>
</dbReference>
<feature type="compositionally biased region" description="Low complexity" evidence="18">
    <location>
        <begin position="1"/>
        <end position="14"/>
    </location>
</feature>
<dbReference type="PANTHER" id="PTHR46661">
    <property type="entry name" value="E3 UBIQUITIN-PROTEIN LIGASE ZNRF1-LIKE PROTEIN"/>
    <property type="match status" value="1"/>
</dbReference>
<feature type="domain" description="RING-type" evidence="19">
    <location>
        <begin position="466"/>
        <end position="507"/>
    </location>
</feature>
<comment type="subcellular location">
    <subcellularLocation>
        <location evidence="3">Endosome</location>
    </subcellularLocation>
    <subcellularLocation>
        <location evidence="4">Lysosome</location>
    </subcellularLocation>
    <subcellularLocation>
        <location evidence="2">Membrane</location>
        <topology evidence="2">Peripheral membrane protein</topology>
    </subcellularLocation>
</comment>
<dbReference type="EC" id="2.3.2.27" evidence="6"/>
<evidence type="ECO:0000256" key="18">
    <source>
        <dbReference type="SAM" id="MobiDB-lite"/>
    </source>
</evidence>
<dbReference type="InterPro" id="IPR011011">
    <property type="entry name" value="Znf_FYVE_PHD"/>
</dbReference>
<dbReference type="SMART" id="SM00184">
    <property type="entry name" value="RING"/>
    <property type="match status" value="1"/>
</dbReference>
<keyword evidence="15" id="KW-0458">Lysosome</keyword>
<protein>
    <recommendedName>
        <fullName evidence="6">RING-type E3 ubiquitin transferase</fullName>
        <ecNumber evidence="6">2.3.2.27</ecNumber>
    </recommendedName>
</protein>
<feature type="region of interest" description="Disordered" evidence="18">
    <location>
        <begin position="1"/>
        <end position="148"/>
    </location>
</feature>
<dbReference type="SUPFAM" id="SSF57903">
    <property type="entry name" value="FYVE/PHD zinc finger"/>
    <property type="match status" value="1"/>
</dbReference>
<dbReference type="InterPro" id="IPR051878">
    <property type="entry name" value="ZNRF_ubiq-protein_ligase"/>
</dbReference>
<evidence type="ECO:0000256" key="2">
    <source>
        <dbReference type="ARBA" id="ARBA00004170"/>
    </source>
</evidence>
<feature type="compositionally biased region" description="Basic and acidic residues" evidence="18">
    <location>
        <begin position="127"/>
        <end position="148"/>
    </location>
</feature>
<dbReference type="InterPro" id="IPR001841">
    <property type="entry name" value="Znf_RING"/>
</dbReference>
<evidence type="ECO:0000256" key="1">
    <source>
        <dbReference type="ARBA" id="ARBA00000900"/>
    </source>
</evidence>
<keyword evidence="13" id="KW-0862">Zinc</keyword>
<keyword evidence="7" id="KW-0808">Transferase</keyword>
<evidence type="ECO:0000256" key="15">
    <source>
        <dbReference type="ARBA" id="ARBA00023228"/>
    </source>
</evidence>
<dbReference type="EMBL" id="JBFXLU010000107">
    <property type="protein sequence ID" value="KAL2841695.1"/>
    <property type="molecule type" value="Genomic_DNA"/>
</dbReference>
<feature type="region of interest" description="Disordered" evidence="18">
    <location>
        <begin position="279"/>
        <end position="388"/>
    </location>
</feature>
<evidence type="ECO:0000259" key="20">
    <source>
        <dbReference type="PROSITE" id="PS50178"/>
    </source>
</evidence>
<evidence type="ECO:0000256" key="4">
    <source>
        <dbReference type="ARBA" id="ARBA00004371"/>
    </source>
</evidence>
<comment type="caution">
    <text evidence="21">The sequence shown here is derived from an EMBL/GenBank/DDBJ whole genome shotgun (WGS) entry which is preliminary data.</text>
</comment>
<evidence type="ECO:0000256" key="3">
    <source>
        <dbReference type="ARBA" id="ARBA00004177"/>
    </source>
</evidence>
<gene>
    <name evidence="21" type="ORF">BJY01DRAFT_217226</name>
</gene>
<evidence type="ECO:0000259" key="19">
    <source>
        <dbReference type="PROSITE" id="PS50089"/>
    </source>
</evidence>
<feature type="domain" description="FYVE-type" evidence="20">
    <location>
        <begin position="152"/>
        <end position="254"/>
    </location>
</feature>
<keyword evidence="14" id="KW-0472">Membrane</keyword>
<evidence type="ECO:0000256" key="7">
    <source>
        <dbReference type="ARBA" id="ARBA00022679"/>
    </source>
</evidence>
<evidence type="ECO:0000256" key="14">
    <source>
        <dbReference type="ARBA" id="ARBA00023136"/>
    </source>
</evidence>
<keyword evidence="16" id="KW-0449">Lipoprotein</keyword>
<dbReference type="InterPro" id="IPR013083">
    <property type="entry name" value="Znf_RING/FYVE/PHD"/>
</dbReference>
<dbReference type="Gene3D" id="3.30.40.10">
    <property type="entry name" value="Zinc/RING finger domain, C3HC4 (zinc finger)"/>
    <property type="match status" value="2"/>
</dbReference>
<keyword evidence="9" id="KW-0479">Metal-binding</keyword>
<evidence type="ECO:0000313" key="22">
    <source>
        <dbReference type="Proteomes" id="UP001610446"/>
    </source>
</evidence>
<evidence type="ECO:0000256" key="16">
    <source>
        <dbReference type="ARBA" id="ARBA00023288"/>
    </source>
</evidence>
<dbReference type="PROSITE" id="PS50089">
    <property type="entry name" value="ZF_RING_2"/>
    <property type="match status" value="1"/>
</dbReference>
<dbReference type="Proteomes" id="UP001610446">
    <property type="component" value="Unassembled WGS sequence"/>
</dbReference>
<evidence type="ECO:0000256" key="9">
    <source>
        <dbReference type="ARBA" id="ARBA00022723"/>
    </source>
</evidence>
<dbReference type="PROSITE" id="PS50178">
    <property type="entry name" value="ZF_FYVE"/>
    <property type="match status" value="1"/>
</dbReference>
<proteinExistence type="predicted"/>
<reference evidence="21 22" key="1">
    <citation type="submission" date="2024-07" db="EMBL/GenBank/DDBJ databases">
        <title>Section-level genome sequencing and comparative genomics of Aspergillus sections Usti and Cavernicolus.</title>
        <authorList>
            <consortium name="Lawrence Berkeley National Laboratory"/>
            <person name="Nybo J.L."/>
            <person name="Vesth T.C."/>
            <person name="Theobald S."/>
            <person name="Frisvad J.C."/>
            <person name="Larsen T.O."/>
            <person name="Kjaerboelling I."/>
            <person name="Rothschild-Mancinelli K."/>
            <person name="Lyhne E.K."/>
            <person name="Kogle M.E."/>
            <person name="Barry K."/>
            <person name="Clum A."/>
            <person name="Na H."/>
            <person name="Ledsgaard L."/>
            <person name="Lin J."/>
            <person name="Lipzen A."/>
            <person name="Kuo A."/>
            <person name="Riley R."/>
            <person name="Mondo S."/>
            <person name="Labutti K."/>
            <person name="Haridas S."/>
            <person name="Pangalinan J."/>
            <person name="Salamov A.A."/>
            <person name="Simmons B.A."/>
            <person name="Magnuson J.K."/>
            <person name="Chen J."/>
            <person name="Drula E."/>
            <person name="Henrissat B."/>
            <person name="Wiebenga A."/>
            <person name="Lubbers R.J."/>
            <person name="Gomes A.C."/>
            <person name="Makela M.R."/>
            <person name="Stajich J."/>
            <person name="Grigoriev I.V."/>
            <person name="Mortensen U.H."/>
            <person name="De Vries R.P."/>
            <person name="Baker S.E."/>
            <person name="Andersen M.R."/>
        </authorList>
    </citation>
    <scope>NUCLEOTIDE SEQUENCE [LARGE SCALE GENOMIC DNA]</scope>
    <source>
        <strain evidence="21 22">CBS 123904</strain>
    </source>
</reference>
<keyword evidence="11 17" id="KW-0863">Zinc-finger</keyword>
<dbReference type="PANTHER" id="PTHR46661:SF4">
    <property type="entry name" value="RING-TYPE DOMAIN-CONTAINING PROTEIN"/>
    <property type="match status" value="1"/>
</dbReference>
<name>A0ABR4JNW1_9EURO</name>
<dbReference type="Pfam" id="PF13639">
    <property type="entry name" value="zf-RING_2"/>
    <property type="match status" value="1"/>
</dbReference>
<dbReference type="Pfam" id="PF01363">
    <property type="entry name" value="FYVE"/>
    <property type="match status" value="1"/>
</dbReference>
<organism evidence="21 22">
    <name type="scientific">Aspergillus pseudoustus</name>
    <dbReference type="NCBI Taxonomy" id="1810923"/>
    <lineage>
        <taxon>Eukaryota</taxon>
        <taxon>Fungi</taxon>
        <taxon>Dikarya</taxon>
        <taxon>Ascomycota</taxon>
        <taxon>Pezizomycotina</taxon>
        <taxon>Eurotiomycetes</taxon>
        <taxon>Eurotiomycetidae</taxon>
        <taxon>Eurotiales</taxon>
        <taxon>Aspergillaceae</taxon>
        <taxon>Aspergillus</taxon>
        <taxon>Aspergillus subgen. Nidulantes</taxon>
    </lineage>
</organism>
<feature type="compositionally biased region" description="Basic and acidic residues" evidence="18">
    <location>
        <begin position="31"/>
        <end position="48"/>
    </location>
</feature>
<accession>A0ABR4JNW1</accession>
<keyword evidence="12" id="KW-0833">Ubl conjugation pathway</keyword>
<comment type="pathway">
    <text evidence="5">Protein modification; protein ubiquitination.</text>
</comment>
<evidence type="ECO:0000256" key="5">
    <source>
        <dbReference type="ARBA" id="ARBA00004906"/>
    </source>
</evidence>
<sequence>MSSLSSSPHSTSRSPTNLNSGFRFHASSDNLRIREAGPTADRRIERRRSTVSGPDRKRRLVNPDVATSGTSYVRRPLEIGSSSSRAEMDSRPIQTSSSHSHPEPVLPGSSYETAIDLSSSPPAPPALDRRRSSLSRRDGQYGDSIRPRWQPDSEVTECPICGAAFSFWYRKHHCRKCGRVVCASCSPHRITIPRQYIVHPPTSGHPSASALARRATQTVNPEGDELTQSPVALNPALGGGEEVRLCNPCVPDPNPEPPLGYPPVRAPGELGSGAGWARHRSYHSMSNPSRQHPYASIPDSFTSRPTRRTVGSSDYPTFTGFGGPHAPSFQGRPISYGSMSSSRMPPPLNPGRHSFHYPYGGSSSSPPEHSGSSMSVPRMSRGSHSRPSRAAVDECDLCPICDNPLPPIGVNGNEDAREAHIRGCIENHGRPPSGSPASPSPLPVRMLAFTATEKDCIGQDGAEQECTICMEEYEVGQSLVRLECLCKFHKRCIVEWFERKQECPVHKTS</sequence>
<evidence type="ECO:0000256" key="11">
    <source>
        <dbReference type="ARBA" id="ARBA00022771"/>
    </source>
</evidence>
<evidence type="ECO:0000313" key="21">
    <source>
        <dbReference type="EMBL" id="KAL2841695.1"/>
    </source>
</evidence>
<evidence type="ECO:0000256" key="17">
    <source>
        <dbReference type="PROSITE-ProRule" id="PRU00175"/>
    </source>
</evidence>
<evidence type="ECO:0000256" key="6">
    <source>
        <dbReference type="ARBA" id="ARBA00012483"/>
    </source>
</evidence>
<dbReference type="SMART" id="SM00064">
    <property type="entry name" value="FYVE"/>
    <property type="match status" value="1"/>
</dbReference>
<evidence type="ECO:0000256" key="8">
    <source>
        <dbReference type="ARBA" id="ARBA00022707"/>
    </source>
</evidence>
<feature type="compositionally biased region" description="Polar residues" evidence="18">
    <location>
        <begin position="299"/>
        <end position="316"/>
    </location>
</feature>
<comment type="catalytic activity">
    <reaction evidence="1">
        <text>S-ubiquitinyl-[E2 ubiquitin-conjugating enzyme]-L-cysteine + [acceptor protein]-L-lysine = [E2 ubiquitin-conjugating enzyme]-L-cysteine + N(6)-ubiquitinyl-[acceptor protein]-L-lysine.</text>
        <dbReference type="EC" id="2.3.2.27"/>
    </reaction>
</comment>